<evidence type="ECO:0000313" key="2">
    <source>
        <dbReference type="EMBL" id="TSE37245.1"/>
    </source>
</evidence>
<comment type="caution">
    <text evidence="1">The sequence shown here is derived from an EMBL/GenBank/DDBJ whole genome shotgun (WGS) entry which is preliminary data.</text>
</comment>
<evidence type="ECO:0000313" key="4">
    <source>
        <dbReference type="Proteomes" id="UP000316388"/>
    </source>
</evidence>
<dbReference type="EMBL" id="VJOO01000008">
    <property type="protein sequence ID" value="TSE37245.1"/>
    <property type="molecule type" value="Genomic_DNA"/>
</dbReference>
<accession>A0A1A6DUB9</accession>
<evidence type="ECO:0000313" key="1">
    <source>
        <dbReference type="EMBL" id="OBS30512.1"/>
    </source>
</evidence>
<dbReference type="Proteomes" id="UP000316388">
    <property type="component" value="Unassembled WGS sequence"/>
</dbReference>
<dbReference type="EMBL" id="LZDH01000056">
    <property type="protein sequence ID" value="OBS30512.1"/>
    <property type="molecule type" value="Genomic_DNA"/>
</dbReference>
<organism evidence="1 3">
    <name type="scientific">Tepidimonas fonticaldi</name>
    <dbReference type="NCBI Taxonomy" id="1101373"/>
    <lineage>
        <taxon>Bacteria</taxon>
        <taxon>Pseudomonadati</taxon>
        <taxon>Pseudomonadota</taxon>
        <taxon>Betaproteobacteria</taxon>
        <taxon>Burkholderiales</taxon>
        <taxon>Tepidimonas</taxon>
    </lineage>
</organism>
<proteinExistence type="predicted"/>
<dbReference type="AlphaFoldDB" id="A0A1A6DUB9"/>
<keyword evidence="3" id="KW-1185">Reference proteome</keyword>
<dbReference type="OrthoDB" id="8905216at2"/>
<sequence>MADTDVPTLLPETEAWLRALPGVAYPQALAAQFPRIANALAAVRHDPQALRERFHELTHDHRGGRRGFPFDVMMDLLVLREALIKDDDLPGDNDATKWVS</sequence>
<gene>
    <name evidence="1" type="ORF">A9O67_05670</name>
    <name evidence="2" type="ORF">Tfont_01152</name>
</gene>
<evidence type="ECO:0000313" key="3">
    <source>
        <dbReference type="Proteomes" id="UP000091969"/>
    </source>
</evidence>
<reference evidence="2 4" key="2">
    <citation type="submission" date="2019-07" db="EMBL/GenBank/DDBJ databases">
        <title>Tepidimonas fonticaldi AT-A2 draft genome.</title>
        <authorList>
            <person name="Da Costa M.S."/>
            <person name="Froufe H.J.C."/>
            <person name="Egas C."/>
            <person name="Albuquerque L."/>
        </authorList>
    </citation>
    <scope>NUCLEOTIDE SEQUENCE [LARGE SCALE GENOMIC DNA]</scope>
    <source>
        <strain evidence="2 4">AT-A2</strain>
    </source>
</reference>
<reference evidence="1 3" key="1">
    <citation type="submission" date="2016-06" db="EMBL/GenBank/DDBJ databases">
        <title>Genome sequence of Tepidimonas fonticaldi PL17.</title>
        <authorList>
            <person name="Pinnaka A.K."/>
        </authorList>
    </citation>
    <scope>NUCLEOTIDE SEQUENCE [LARGE SCALE GENOMIC DNA]</scope>
    <source>
        <strain evidence="1 3">PL17</strain>
    </source>
</reference>
<name>A0A1A6DUB9_9BURK</name>
<dbReference type="RefSeq" id="WP_068609024.1">
    <property type="nucleotide sequence ID" value="NZ_LZDH01000056.1"/>
</dbReference>
<protein>
    <submittedName>
        <fullName evidence="1">Uncharacterized protein</fullName>
    </submittedName>
</protein>
<dbReference type="Proteomes" id="UP000091969">
    <property type="component" value="Unassembled WGS sequence"/>
</dbReference>